<feature type="region of interest" description="Disordered" evidence="1">
    <location>
        <begin position="313"/>
        <end position="437"/>
    </location>
</feature>
<dbReference type="InterPro" id="IPR050650">
    <property type="entry name" value="Type-II_Cytokine-TF_Rcpt"/>
</dbReference>
<evidence type="ECO:0000313" key="7">
    <source>
        <dbReference type="Proteomes" id="UP001148018"/>
    </source>
</evidence>
<feature type="chain" id="PRO_5040498010" description="Fibronectin type-III domain-containing protein" evidence="3">
    <location>
        <begin position="24"/>
        <end position="551"/>
    </location>
</feature>
<evidence type="ECO:0000259" key="5">
    <source>
        <dbReference type="Pfam" id="PF09294"/>
    </source>
</evidence>
<keyword evidence="2" id="KW-0472">Membrane</keyword>
<dbReference type="Gene3D" id="2.60.40.10">
    <property type="entry name" value="Immunoglobulins"/>
    <property type="match status" value="1"/>
</dbReference>
<evidence type="ECO:0000256" key="3">
    <source>
        <dbReference type="SAM" id="SignalP"/>
    </source>
</evidence>
<dbReference type="GO" id="GO:0004896">
    <property type="term" value="F:cytokine receptor activity"/>
    <property type="evidence" value="ECO:0007669"/>
    <property type="project" value="TreeGrafter"/>
</dbReference>
<feature type="signal peptide" evidence="3">
    <location>
        <begin position="1"/>
        <end position="23"/>
    </location>
</feature>
<evidence type="ECO:0000256" key="2">
    <source>
        <dbReference type="SAM" id="Phobius"/>
    </source>
</evidence>
<dbReference type="InterPro" id="IPR013783">
    <property type="entry name" value="Ig-like_fold"/>
</dbReference>
<feature type="domain" description="Fibronectin type-III" evidence="4">
    <location>
        <begin position="13"/>
        <end position="110"/>
    </location>
</feature>
<dbReference type="InterPro" id="IPR015373">
    <property type="entry name" value="Interferon/interleukin_rcp_dom"/>
</dbReference>
<dbReference type="Pfam" id="PF01108">
    <property type="entry name" value="Tissue_fac"/>
    <property type="match status" value="1"/>
</dbReference>
<dbReference type="PANTHER" id="PTHR20859:SF94">
    <property type="entry name" value="CYTOKINE RECEPTOR FAMILY MEMBER B7"/>
    <property type="match status" value="1"/>
</dbReference>
<name>A0A9Q0DKU8_9TELE</name>
<dbReference type="OrthoDB" id="8805892at2759"/>
<evidence type="ECO:0000259" key="4">
    <source>
        <dbReference type="Pfam" id="PF01108"/>
    </source>
</evidence>
<keyword evidence="3" id="KW-0732">Signal</keyword>
<feature type="transmembrane region" description="Helical" evidence="2">
    <location>
        <begin position="226"/>
        <end position="252"/>
    </location>
</feature>
<organism evidence="6 7">
    <name type="scientific">Muraenolepis orangiensis</name>
    <name type="common">Patagonian moray cod</name>
    <dbReference type="NCBI Taxonomy" id="630683"/>
    <lineage>
        <taxon>Eukaryota</taxon>
        <taxon>Metazoa</taxon>
        <taxon>Chordata</taxon>
        <taxon>Craniata</taxon>
        <taxon>Vertebrata</taxon>
        <taxon>Euteleostomi</taxon>
        <taxon>Actinopterygii</taxon>
        <taxon>Neopterygii</taxon>
        <taxon>Teleostei</taxon>
        <taxon>Neoteleostei</taxon>
        <taxon>Acanthomorphata</taxon>
        <taxon>Zeiogadaria</taxon>
        <taxon>Gadariae</taxon>
        <taxon>Gadiformes</taxon>
        <taxon>Muraenolepidoidei</taxon>
        <taxon>Muraenolepididae</taxon>
        <taxon>Muraenolepis</taxon>
    </lineage>
</organism>
<keyword evidence="7" id="KW-1185">Reference proteome</keyword>
<dbReference type="GO" id="GO:0005886">
    <property type="term" value="C:plasma membrane"/>
    <property type="evidence" value="ECO:0007669"/>
    <property type="project" value="TreeGrafter"/>
</dbReference>
<dbReference type="InterPro" id="IPR003961">
    <property type="entry name" value="FN3_dom"/>
</dbReference>
<feature type="domain" description="Interferon/interleukin receptor" evidence="5">
    <location>
        <begin position="122"/>
        <end position="219"/>
    </location>
</feature>
<keyword evidence="2" id="KW-0812">Transmembrane</keyword>
<dbReference type="PANTHER" id="PTHR20859">
    <property type="entry name" value="INTERFERON/INTERLEUKIN RECEPTOR"/>
    <property type="match status" value="1"/>
</dbReference>
<evidence type="ECO:0008006" key="8">
    <source>
        <dbReference type="Google" id="ProtNLM"/>
    </source>
</evidence>
<accession>A0A9Q0DKU8</accession>
<feature type="compositionally biased region" description="Polar residues" evidence="1">
    <location>
        <begin position="330"/>
        <end position="340"/>
    </location>
</feature>
<dbReference type="Proteomes" id="UP001148018">
    <property type="component" value="Unassembled WGS sequence"/>
</dbReference>
<feature type="compositionally biased region" description="Basic and acidic residues" evidence="1">
    <location>
        <begin position="414"/>
        <end position="424"/>
    </location>
</feature>
<evidence type="ECO:0000256" key="1">
    <source>
        <dbReference type="SAM" id="MobiDB-lite"/>
    </source>
</evidence>
<sequence>MEKHGAPVGVLIFLTVCSNSVSGIPLAPGNLKMSALDGEVTVAWDPLVNVTSMARYSVQMSMHVNYNWTSVSHCEMIGVTFCDLSGLIHNYRARYRVRVHATTANGVSKWAVLKKVLPNESKLSPPSFTLRATSSSLAVAVDEKPVLRKLFEFGVTYTVFLAEIGKENKTTMAYLNNAAAEGRTTTFRSLHRGTEYCVRLSVEGNGALFPSNVSVQQCLVLPDREWYTIAVTFLSILGPVLAMIMSVLCCYLRHPEKTPFALKSLETGWSPLTVGEDNMSVVTDKGWSPSVPNAHTESWVIQRPVTLDAAVPETEEGKAQRRVSLDSGVSVGSNRATKTPGSDPASRRDSGCASMEDSRGAGTFGGATEESRPRGRWTPAGGQGKTEDRGLSGPGNTLSRWSGAEGQDSGFPPERTRLTADRYRQQGSPAARRDTGGGEREICLAPSVVTGYRRGRLPPEEAGGDGNAELPEENVTYSTNYRRKTHIQMETVVSVDDPESPSNGLHMAFDGASAPLFLPLSFLPSAKGDLGCTMNTDGCVISLCDVQLWSE</sequence>
<keyword evidence="2" id="KW-1133">Transmembrane helix</keyword>
<evidence type="ECO:0000313" key="6">
    <source>
        <dbReference type="EMBL" id="KAJ3590264.1"/>
    </source>
</evidence>
<dbReference type="AlphaFoldDB" id="A0A9Q0DKU8"/>
<proteinExistence type="predicted"/>
<reference evidence="6" key="1">
    <citation type="submission" date="2022-07" db="EMBL/GenBank/DDBJ databases">
        <title>Chromosome-level genome of Muraenolepis orangiensis.</title>
        <authorList>
            <person name="Kim J."/>
        </authorList>
    </citation>
    <scope>NUCLEOTIDE SEQUENCE</scope>
    <source>
        <strain evidence="6">KU_S4_2022</strain>
        <tissue evidence="6">Muscle</tissue>
    </source>
</reference>
<dbReference type="EMBL" id="JANIIK010000114">
    <property type="protein sequence ID" value="KAJ3590264.1"/>
    <property type="molecule type" value="Genomic_DNA"/>
</dbReference>
<gene>
    <name evidence="6" type="ORF">NHX12_008218</name>
</gene>
<dbReference type="CDD" id="cd00063">
    <property type="entry name" value="FN3"/>
    <property type="match status" value="1"/>
</dbReference>
<comment type="caution">
    <text evidence="6">The sequence shown here is derived from an EMBL/GenBank/DDBJ whole genome shotgun (WGS) entry which is preliminary data.</text>
</comment>
<protein>
    <recommendedName>
        <fullName evidence="8">Fibronectin type-III domain-containing protein</fullName>
    </recommendedName>
</protein>
<dbReference type="InterPro" id="IPR036116">
    <property type="entry name" value="FN3_sf"/>
</dbReference>
<dbReference type="Pfam" id="PF09294">
    <property type="entry name" value="Interfer-bind"/>
    <property type="match status" value="1"/>
</dbReference>
<dbReference type="SUPFAM" id="SSF49265">
    <property type="entry name" value="Fibronectin type III"/>
    <property type="match status" value="2"/>
</dbReference>